<evidence type="ECO:0000313" key="2">
    <source>
        <dbReference type="EMBL" id="CBY40394.1"/>
    </source>
</evidence>
<dbReference type="GO" id="GO:0005261">
    <property type="term" value="F:monoatomic cation channel activity"/>
    <property type="evidence" value="ECO:0007669"/>
    <property type="project" value="TreeGrafter"/>
</dbReference>
<reference evidence="2" key="1">
    <citation type="journal article" date="2010" name="Science">
        <title>Plasticity of animal genome architecture unmasked by rapid evolution of a pelagic tunicate.</title>
        <authorList>
            <person name="Denoeud F."/>
            <person name="Henriet S."/>
            <person name="Mungpakdee S."/>
            <person name="Aury J.M."/>
            <person name="Da Silva C."/>
            <person name="Brinkmann H."/>
            <person name="Mikhaleva J."/>
            <person name="Olsen L.C."/>
            <person name="Jubin C."/>
            <person name="Canestro C."/>
            <person name="Bouquet J.M."/>
            <person name="Danks G."/>
            <person name="Poulain J."/>
            <person name="Campsteijn C."/>
            <person name="Adamski M."/>
            <person name="Cross I."/>
            <person name="Yadetie F."/>
            <person name="Muffato M."/>
            <person name="Louis A."/>
            <person name="Butcher S."/>
            <person name="Tsagkogeorga G."/>
            <person name="Konrad A."/>
            <person name="Singh S."/>
            <person name="Jensen M.F."/>
            <person name="Cong E.H."/>
            <person name="Eikeseth-Otteraa H."/>
            <person name="Noel B."/>
            <person name="Anthouard V."/>
            <person name="Porcel B.M."/>
            <person name="Kachouri-Lafond R."/>
            <person name="Nishino A."/>
            <person name="Ugolini M."/>
            <person name="Chourrout P."/>
            <person name="Nishida H."/>
            <person name="Aasland R."/>
            <person name="Huzurbazar S."/>
            <person name="Westhof E."/>
            <person name="Delsuc F."/>
            <person name="Lehrach H."/>
            <person name="Reinhardt R."/>
            <person name="Weissenbach J."/>
            <person name="Roy S.W."/>
            <person name="Artiguenave F."/>
            <person name="Postlethwait J.H."/>
            <person name="Manak J.R."/>
            <person name="Thompson E.M."/>
            <person name="Jaillon O."/>
            <person name="Du Pasquier L."/>
            <person name="Boudinot P."/>
            <person name="Liberles D.A."/>
            <person name="Volff J.N."/>
            <person name="Philippe H."/>
            <person name="Lenhard B."/>
            <person name="Roest Crollius H."/>
            <person name="Wincker P."/>
            <person name="Chourrout D."/>
        </authorList>
    </citation>
    <scope>NUCLEOTIDE SEQUENCE [LARGE SCALE GENOMIC DNA]</scope>
</reference>
<dbReference type="EMBL" id="FN655905">
    <property type="protein sequence ID" value="CBY40394.1"/>
    <property type="molecule type" value="Genomic_DNA"/>
</dbReference>
<dbReference type="AlphaFoldDB" id="E4YY66"/>
<proteinExistence type="predicted"/>
<keyword evidence="1" id="KW-0472">Membrane</keyword>
<keyword evidence="1" id="KW-1133">Transmembrane helix</keyword>
<feature type="transmembrane region" description="Helical" evidence="1">
    <location>
        <begin position="110"/>
        <end position="133"/>
    </location>
</feature>
<keyword evidence="1" id="KW-0812">Transmembrane</keyword>
<name>E4YY66_OIKDI</name>
<dbReference type="Proteomes" id="UP000011014">
    <property type="component" value="Unassembled WGS sequence"/>
</dbReference>
<organism evidence="2">
    <name type="scientific">Oikopleura dioica</name>
    <name type="common">Tunicate</name>
    <dbReference type="NCBI Taxonomy" id="34765"/>
    <lineage>
        <taxon>Eukaryota</taxon>
        <taxon>Metazoa</taxon>
        <taxon>Chordata</taxon>
        <taxon>Tunicata</taxon>
        <taxon>Appendicularia</taxon>
        <taxon>Copelata</taxon>
        <taxon>Oikopleuridae</taxon>
        <taxon>Oikopleura</taxon>
    </lineage>
</organism>
<evidence type="ECO:0000256" key="1">
    <source>
        <dbReference type="SAM" id="Phobius"/>
    </source>
</evidence>
<feature type="transmembrane region" description="Helical" evidence="1">
    <location>
        <begin position="371"/>
        <end position="390"/>
    </location>
</feature>
<dbReference type="GO" id="GO:0005886">
    <property type="term" value="C:plasma membrane"/>
    <property type="evidence" value="ECO:0007669"/>
    <property type="project" value="TreeGrafter"/>
</dbReference>
<accession>E4YY66</accession>
<dbReference type="InterPro" id="IPR050927">
    <property type="entry name" value="TRPM"/>
</dbReference>
<feature type="transmembrane region" description="Helical" evidence="1">
    <location>
        <begin position="70"/>
        <end position="90"/>
    </location>
</feature>
<sequence length="480" mass="54951">MIALTFSIIGVIFRYMAFNAIPEAEHTRLFGPDSTATESDLCPPVILNNEIYDTELKEEGYFEVNVLVKWAHLCYMIAFFMMFVSALQFYALNSLLGPLTIAIGEMIKDFVVFLGILLIFVVPFGIIMMSLLYPNETRDSKYETMFFKPFMMLFGEMFKSELSDYAFETVDDCIPNSRIFLTPKSTVGRNVYNPEDNKYSFLQDKIVNVTGVEETHPLFGVPYFSPANLLPEKSKLTVYGLIQLQALKDQFAIPKNGLIVNTNWFKNFEWRRAKYGIPSFENGSDGAESALFIPSDENAQNGDFSRCPERYWVNSVFLMLYVLFAVVMILNLLVAMFATTYSRVRGDSSTIWKKQRYNLVIEYYNNPAKPITPPLILFLDIYWVIKFAVLSRCWSSANYLAAREVNHPRVLGQHSLRLPPIYVNDKGDLYKKIFQALAVIESKAANEEDKTVTVEDLEGMIESLQVRVDCLTEQESAKDK</sequence>
<dbReference type="PANTHER" id="PTHR13800:SF1">
    <property type="entry name" value="TRANSIENT RECEPTOR POTENTIAL CATION CHANNEL TRPM"/>
    <property type="match status" value="1"/>
</dbReference>
<gene>
    <name evidence="2" type="ORF">GSOID_T00022399001</name>
</gene>
<protein>
    <submittedName>
        <fullName evidence="2">Uncharacterized protein</fullName>
    </submittedName>
</protein>
<dbReference type="GO" id="GO:0030001">
    <property type="term" value="P:metal ion transport"/>
    <property type="evidence" value="ECO:0007669"/>
    <property type="project" value="TreeGrafter"/>
</dbReference>
<feature type="transmembrane region" description="Helical" evidence="1">
    <location>
        <begin position="316"/>
        <end position="338"/>
    </location>
</feature>
<dbReference type="PANTHER" id="PTHR13800">
    <property type="entry name" value="TRANSIENT RECEPTOR POTENTIAL CATION CHANNEL, SUBFAMILY M, MEMBER 6"/>
    <property type="match status" value="1"/>
</dbReference>